<evidence type="ECO:0000313" key="1">
    <source>
        <dbReference type="EMBL" id="KZP28457.1"/>
    </source>
</evidence>
<gene>
    <name evidence="1" type="ORF">FIBSPDRAFT_1039579</name>
</gene>
<dbReference type="Proteomes" id="UP000076532">
    <property type="component" value="Unassembled WGS sequence"/>
</dbReference>
<evidence type="ECO:0000313" key="2">
    <source>
        <dbReference type="Proteomes" id="UP000076532"/>
    </source>
</evidence>
<evidence type="ECO:0008006" key="3">
    <source>
        <dbReference type="Google" id="ProtNLM"/>
    </source>
</evidence>
<organism evidence="1 2">
    <name type="scientific">Athelia psychrophila</name>
    <dbReference type="NCBI Taxonomy" id="1759441"/>
    <lineage>
        <taxon>Eukaryota</taxon>
        <taxon>Fungi</taxon>
        <taxon>Dikarya</taxon>
        <taxon>Basidiomycota</taxon>
        <taxon>Agaricomycotina</taxon>
        <taxon>Agaricomycetes</taxon>
        <taxon>Agaricomycetidae</taxon>
        <taxon>Atheliales</taxon>
        <taxon>Atheliaceae</taxon>
        <taxon>Athelia</taxon>
    </lineage>
</organism>
<keyword evidence="2" id="KW-1185">Reference proteome</keyword>
<dbReference type="EMBL" id="KV417503">
    <property type="protein sequence ID" value="KZP28457.1"/>
    <property type="molecule type" value="Genomic_DNA"/>
</dbReference>
<proteinExistence type="predicted"/>
<sequence>MFAPPQAADPQPPVGGPSDQCPIKLHEIRAADFRAFLRLLYPSIVALCSIDSTLSLKKTIRIRELSDVDKLGSMAKLRLARKYAIRQRFLAELEELAQWLYRLNLMECQSFICLCIFRVREQAISFFFQQHITSDINKNAFNSSSFDYQKAISEALKGELDEYKA</sequence>
<reference evidence="1 2" key="1">
    <citation type="journal article" date="2016" name="Mol. Biol. Evol.">
        <title>Comparative Genomics of Early-Diverging Mushroom-Forming Fungi Provides Insights into the Origins of Lignocellulose Decay Capabilities.</title>
        <authorList>
            <person name="Nagy L.G."/>
            <person name="Riley R."/>
            <person name="Tritt A."/>
            <person name="Adam C."/>
            <person name="Daum C."/>
            <person name="Floudas D."/>
            <person name="Sun H."/>
            <person name="Yadav J.S."/>
            <person name="Pangilinan J."/>
            <person name="Larsson K.H."/>
            <person name="Matsuura K."/>
            <person name="Barry K."/>
            <person name="Labutti K."/>
            <person name="Kuo R."/>
            <person name="Ohm R.A."/>
            <person name="Bhattacharya S.S."/>
            <person name="Shirouzu T."/>
            <person name="Yoshinaga Y."/>
            <person name="Martin F.M."/>
            <person name="Grigoriev I.V."/>
            <person name="Hibbett D.S."/>
        </authorList>
    </citation>
    <scope>NUCLEOTIDE SEQUENCE [LARGE SCALE GENOMIC DNA]</scope>
    <source>
        <strain evidence="1 2">CBS 109695</strain>
    </source>
</reference>
<accession>A0A166RN18</accession>
<dbReference type="AlphaFoldDB" id="A0A166RN18"/>
<name>A0A166RN18_9AGAM</name>
<protein>
    <recommendedName>
        <fullName evidence="3">BTB domain-containing protein</fullName>
    </recommendedName>
</protein>